<dbReference type="GO" id="GO:0006360">
    <property type="term" value="P:transcription by RNA polymerase I"/>
    <property type="evidence" value="ECO:0007669"/>
    <property type="project" value="InterPro"/>
</dbReference>
<name>A0AAV9IMI6_9RHOD</name>
<accession>A0AAV9IMI6</accession>
<keyword evidence="2" id="KW-1185">Reference proteome</keyword>
<proteinExistence type="predicted"/>
<reference evidence="1 2" key="1">
    <citation type="submission" date="2022-07" db="EMBL/GenBank/DDBJ databases">
        <title>Genome-wide signatures of adaptation to extreme environments.</title>
        <authorList>
            <person name="Cho C.H."/>
            <person name="Yoon H.S."/>
        </authorList>
    </citation>
    <scope>NUCLEOTIDE SEQUENCE [LARGE SCALE GENOMIC DNA]</scope>
    <source>
        <strain evidence="1 2">108.79 E11</strain>
    </source>
</reference>
<dbReference type="EMBL" id="JANCYU010000067">
    <property type="protein sequence ID" value="KAK4528626.1"/>
    <property type="molecule type" value="Genomic_DNA"/>
</dbReference>
<dbReference type="GO" id="GO:0000120">
    <property type="term" value="C:RNA polymerase I transcription regulator complex"/>
    <property type="evidence" value="ECO:0007669"/>
    <property type="project" value="InterPro"/>
</dbReference>
<dbReference type="Proteomes" id="UP001300502">
    <property type="component" value="Unassembled WGS sequence"/>
</dbReference>
<gene>
    <name evidence="1" type="ORF">GAYE_SCF62G6571</name>
</gene>
<evidence type="ECO:0000313" key="2">
    <source>
        <dbReference type="Proteomes" id="UP001300502"/>
    </source>
</evidence>
<protein>
    <submittedName>
        <fullName evidence="1">Uncharacterized protein</fullName>
    </submittedName>
</protein>
<evidence type="ECO:0000313" key="1">
    <source>
        <dbReference type="EMBL" id="KAK4528626.1"/>
    </source>
</evidence>
<dbReference type="InterPro" id="IPR039495">
    <property type="entry name" value="TAF1A"/>
</dbReference>
<comment type="caution">
    <text evidence="1">The sequence shown here is derived from an EMBL/GenBank/DDBJ whole genome shotgun (WGS) entry which is preliminary data.</text>
</comment>
<sequence>MMPSMERKVRRFLAETRRSWRDKLTRHKAKKPFARTFDQLADHEKETLQKWNLKPLEEVVPRELKRCSKAALDVYCVIYGIPRTLRSDVIIEELMFRKNFIAMIREIEEEDFQQDQPVATLVKEEPDVKQVAFRSPFERFLHSRKKLGTQTCSDVSSVLCLAFELFQTGRAKGVSCLLPLFLRRTKTSLTKHGSIRETAMLSCKALAYEKSQELVRLLSRFVQVESIEQTLSLNDLGEVPSSMAMYSKRALLELEQGKVASLNLLVFIRWYLKDYLSAINDISVHYLQFPYSKYRMFYLLLASFFCLEAYRELGFNEELTLDTGIPGQMNLDHNLDLGYVFPFNFLKSWDFLLDFVQDSSAEKQFAVDYFEKALDCLERCADYGPTPNIFVILKSIILAYGRNVEEAVGYMEEFIQEKGNYNSYLLENYLRCLEVYQTMLSSTDATKEASVLKKRVTTAQHLLSEVNPFSSIALDNLSIGFEKHLSSFEDALETVACHLDYLGNMESRFLFYVDFWKSSYQYAWQRFAELLSLCDDPQVESLWKERHRCLWWPSRFFSYSSLQEDYKYYPDIVSYKTLCVRKLMGISSEYEFFQQREPDDS</sequence>
<dbReference type="Pfam" id="PF14929">
    <property type="entry name" value="TAF1_subA"/>
    <property type="match status" value="1"/>
</dbReference>
<dbReference type="AlphaFoldDB" id="A0AAV9IMI6"/>
<organism evidence="1 2">
    <name type="scientific">Galdieria yellowstonensis</name>
    <dbReference type="NCBI Taxonomy" id="3028027"/>
    <lineage>
        <taxon>Eukaryota</taxon>
        <taxon>Rhodophyta</taxon>
        <taxon>Bangiophyceae</taxon>
        <taxon>Galdieriales</taxon>
        <taxon>Galdieriaceae</taxon>
        <taxon>Galdieria</taxon>
    </lineage>
</organism>